<dbReference type="Gene3D" id="1.10.357.10">
    <property type="entry name" value="Tetracycline Repressor, domain 2"/>
    <property type="match status" value="1"/>
</dbReference>
<name>A0A7Z0IKX3_9ACTN</name>
<sequence>MPQAGESQISVRREQTRERLREAALEVFAERGILAGSVEEISERAGFTRGAFYSNYGSKDDLCLELLRGLVQTQVGTSLDAIARIGASAVSLDSVAEQAADVFALLQPQDRTRALFLAEIELYAARTPEFTQRYREHERELKGAFADVMRAAVDRVGLAWAVPEAEAAELLGTVHHQFVDTWLLTGEFDKQALERLLRPLLRALLVSR</sequence>
<evidence type="ECO:0000256" key="2">
    <source>
        <dbReference type="PROSITE-ProRule" id="PRU00335"/>
    </source>
</evidence>
<dbReference type="AlphaFoldDB" id="A0A7Z0IKX3"/>
<evidence type="ECO:0000313" key="5">
    <source>
        <dbReference type="Proteomes" id="UP000527616"/>
    </source>
</evidence>
<dbReference type="PRINTS" id="PR00455">
    <property type="entry name" value="HTHTETR"/>
</dbReference>
<dbReference type="RefSeq" id="WP_179444872.1">
    <property type="nucleotide sequence ID" value="NZ_JACBZS010000001.1"/>
</dbReference>
<dbReference type="GO" id="GO:0003700">
    <property type="term" value="F:DNA-binding transcription factor activity"/>
    <property type="evidence" value="ECO:0007669"/>
    <property type="project" value="TreeGrafter"/>
</dbReference>
<gene>
    <name evidence="4" type="ORF">GGQ54_001546</name>
</gene>
<dbReference type="InterPro" id="IPR001647">
    <property type="entry name" value="HTH_TetR"/>
</dbReference>
<keyword evidence="1 2" id="KW-0238">DNA-binding</keyword>
<protein>
    <submittedName>
        <fullName evidence="4">AcrR family transcriptional regulator</fullName>
    </submittedName>
</protein>
<dbReference type="InterPro" id="IPR050109">
    <property type="entry name" value="HTH-type_TetR-like_transc_reg"/>
</dbReference>
<evidence type="ECO:0000256" key="1">
    <source>
        <dbReference type="ARBA" id="ARBA00023125"/>
    </source>
</evidence>
<dbReference type="PANTHER" id="PTHR30055:SF241">
    <property type="entry name" value="TRANSCRIPTIONAL REGULATORY PROTEIN"/>
    <property type="match status" value="1"/>
</dbReference>
<feature type="domain" description="HTH tetR-type" evidence="3">
    <location>
        <begin position="14"/>
        <end position="74"/>
    </location>
</feature>
<reference evidence="4 5" key="1">
    <citation type="submission" date="2020-07" db="EMBL/GenBank/DDBJ databases">
        <title>Sequencing the genomes of 1000 actinobacteria strains.</title>
        <authorList>
            <person name="Klenk H.-P."/>
        </authorList>
    </citation>
    <scope>NUCLEOTIDE SEQUENCE [LARGE SCALE GENOMIC DNA]</scope>
    <source>
        <strain evidence="4 5">DSM 103164</strain>
    </source>
</reference>
<evidence type="ECO:0000259" key="3">
    <source>
        <dbReference type="PROSITE" id="PS50977"/>
    </source>
</evidence>
<dbReference type="Pfam" id="PF00440">
    <property type="entry name" value="TetR_N"/>
    <property type="match status" value="1"/>
</dbReference>
<accession>A0A7Z0IKX3</accession>
<dbReference type="EMBL" id="JACBZS010000001">
    <property type="protein sequence ID" value="NYI70986.1"/>
    <property type="molecule type" value="Genomic_DNA"/>
</dbReference>
<proteinExistence type="predicted"/>
<comment type="caution">
    <text evidence="4">The sequence shown here is derived from an EMBL/GenBank/DDBJ whole genome shotgun (WGS) entry which is preliminary data.</text>
</comment>
<keyword evidence="5" id="KW-1185">Reference proteome</keyword>
<dbReference type="PROSITE" id="PS50977">
    <property type="entry name" value="HTH_TETR_2"/>
    <property type="match status" value="1"/>
</dbReference>
<feature type="DNA-binding region" description="H-T-H motif" evidence="2">
    <location>
        <begin position="37"/>
        <end position="56"/>
    </location>
</feature>
<dbReference type="Proteomes" id="UP000527616">
    <property type="component" value="Unassembled WGS sequence"/>
</dbReference>
<dbReference type="InterPro" id="IPR009057">
    <property type="entry name" value="Homeodomain-like_sf"/>
</dbReference>
<dbReference type="SUPFAM" id="SSF46689">
    <property type="entry name" value="Homeodomain-like"/>
    <property type="match status" value="1"/>
</dbReference>
<evidence type="ECO:0000313" key="4">
    <source>
        <dbReference type="EMBL" id="NYI70986.1"/>
    </source>
</evidence>
<organism evidence="4 5">
    <name type="scientific">Naumannella cuiyingiana</name>
    <dbReference type="NCBI Taxonomy" id="1347891"/>
    <lineage>
        <taxon>Bacteria</taxon>
        <taxon>Bacillati</taxon>
        <taxon>Actinomycetota</taxon>
        <taxon>Actinomycetes</taxon>
        <taxon>Propionibacteriales</taxon>
        <taxon>Propionibacteriaceae</taxon>
        <taxon>Naumannella</taxon>
    </lineage>
</organism>
<dbReference type="GO" id="GO:0000976">
    <property type="term" value="F:transcription cis-regulatory region binding"/>
    <property type="evidence" value="ECO:0007669"/>
    <property type="project" value="TreeGrafter"/>
</dbReference>
<dbReference type="PANTHER" id="PTHR30055">
    <property type="entry name" value="HTH-TYPE TRANSCRIPTIONAL REGULATOR RUTR"/>
    <property type="match status" value="1"/>
</dbReference>